<dbReference type="EC" id="2.4.-.-" evidence="3"/>
<dbReference type="Pfam" id="PF00534">
    <property type="entry name" value="Glycos_transf_1"/>
    <property type="match status" value="1"/>
</dbReference>
<comment type="caution">
    <text evidence="2">The sequence shown here is derived from an EMBL/GenBank/DDBJ whole genome shotgun (WGS) entry which is preliminary data.</text>
</comment>
<dbReference type="Proteomes" id="UP000070452">
    <property type="component" value="Unassembled WGS sequence"/>
</dbReference>
<dbReference type="PANTHER" id="PTHR12526:SF630">
    <property type="entry name" value="GLYCOSYLTRANSFERASE"/>
    <property type="match status" value="1"/>
</dbReference>
<keyword evidence="3" id="KW-0328">Glycosyltransferase</keyword>
<evidence type="ECO:0000313" key="3">
    <source>
        <dbReference type="EMBL" id="SAM53681.1"/>
    </source>
</evidence>
<dbReference type="SUPFAM" id="SSF53756">
    <property type="entry name" value="UDP-Glycosyltransferase/glycogen phosphorylase"/>
    <property type="match status" value="1"/>
</dbReference>
<accession>A0A132P8G9</accession>
<gene>
    <name evidence="2" type="ORF">AWT83_09075</name>
    <name evidence="3" type="ORF">DTPHA_602853</name>
</gene>
<dbReference type="EMBL" id="FKLM01000097">
    <property type="protein sequence ID" value="SAM53681.1"/>
    <property type="molecule type" value="Genomic_DNA"/>
</dbReference>
<dbReference type="EMBL" id="LRHK01000001">
    <property type="protein sequence ID" value="KWX18610.1"/>
    <property type="molecule type" value="Genomic_DNA"/>
</dbReference>
<evidence type="ECO:0000259" key="1">
    <source>
        <dbReference type="Pfam" id="PF00534"/>
    </source>
</evidence>
<keyword evidence="2" id="KW-0808">Transferase</keyword>
<reference evidence="3 5" key="2">
    <citation type="submission" date="2016-04" db="EMBL/GenBank/DDBJ databases">
        <authorList>
            <person name="Millard A."/>
        </authorList>
    </citation>
    <scope>NUCLEOTIDE SEQUENCE [LARGE SCALE GENOMIC DNA]</scope>
    <source>
        <strain evidence="3">Isolate 22</strain>
    </source>
</reference>
<sequence>MKILIVVTMTNNFGKKGSYNSQEIGLARGLAELGHEVIVYKSVKSDEEVGTEQLSNTAMIHYIKCRYVGSNGFLSTKNFDKNADVLIQFADLQLSVPHVYSWTVKNGIKYIPYNGITRSQSGNKYIKTIIEILAHRNYKIYKKNGCVAKNDRVSEKLVQLGVNKVKLAPVCVDFEQLHKNYEAIDFTTLREKWNIPRNVRVILYVGRFEKDKRPLDMISLFNKLDEHNYLLMVGTGALLEQTKQQINLLGLQNRVKIIERIPNKDIWELYCLSDVFVNLNYTEIWGMVLLEAMYYRLGIIAVNAPGPQNIILDNRYGMLAKSDDEILTFLKDGRFTNDIIDAAYQRVTTEFRWSKSGEIMLSMLEGDK</sequence>
<dbReference type="Proteomes" id="UP000183509">
    <property type="component" value="Unassembled WGS sequence"/>
</dbReference>
<dbReference type="Gene3D" id="3.40.50.2000">
    <property type="entry name" value="Glycogen Phosphorylase B"/>
    <property type="match status" value="2"/>
</dbReference>
<evidence type="ECO:0000313" key="4">
    <source>
        <dbReference type="Proteomes" id="UP000070452"/>
    </source>
</evidence>
<dbReference type="PANTHER" id="PTHR12526">
    <property type="entry name" value="GLYCOSYLTRANSFERASE"/>
    <property type="match status" value="1"/>
</dbReference>
<evidence type="ECO:0000313" key="5">
    <source>
        <dbReference type="Proteomes" id="UP000183509"/>
    </source>
</evidence>
<name>A0A132P8G9_ENTFC</name>
<protein>
    <submittedName>
        <fullName evidence="2">Glycosyl transferase family 1</fullName>
    </submittedName>
    <submittedName>
        <fullName evidence="3">Glycosyl transferase group 1 family protein</fullName>
        <ecNumber evidence="3">2.4.-.-</ecNumber>
    </submittedName>
</protein>
<dbReference type="RefSeq" id="WP_002317857.1">
    <property type="nucleotide sequence ID" value="NZ_AP022341.1"/>
</dbReference>
<dbReference type="CDD" id="cd03801">
    <property type="entry name" value="GT4_PimA-like"/>
    <property type="match status" value="1"/>
</dbReference>
<dbReference type="InterPro" id="IPR001296">
    <property type="entry name" value="Glyco_trans_1"/>
</dbReference>
<organism evidence="2 4">
    <name type="scientific">Enterococcus faecium</name>
    <name type="common">Streptococcus faecium</name>
    <dbReference type="NCBI Taxonomy" id="1352"/>
    <lineage>
        <taxon>Bacteria</taxon>
        <taxon>Bacillati</taxon>
        <taxon>Bacillota</taxon>
        <taxon>Bacilli</taxon>
        <taxon>Lactobacillales</taxon>
        <taxon>Enterococcaceae</taxon>
        <taxon>Enterococcus</taxon>
    </lineage>
</organism>
<dbReference type="GO" id="GO:0016757">
    <property type="term" value="F:glycosyltransferase activity"/>
    <property type="evidence" value="ECO:0007669"/>
    <property type="project" value="UniProtKB-KW"/>
</dbReference>
<feature type="domain" description="Glycosyl transferase family 1" evidence="1">
    <location>
        <begin position="186"/>
        <end position="345"/>
    </location>
</feature>
<reference evidence="2 4" key="1">
    <citation type="submission" date="2016-01" db="EMBL/GenBank/DDBJ databases">
        <title>Molecular Mechanisms for transfer of large genomic segments between Enterococcus faecium strains.</title>
        <authorList>
            <person name="Garcia-Solache M.A."/>
            <person name="Lebreton F."/>
            <person name="Mclaughlin R.E."/>
            <person name="Whiteaker J.D."/>
            <person name="Gilmore M.S."/>
            <person name="Rice L.B."/>
        </authorList>
    </citation>
    <scope>NUCLEOTIDE SEQUENCE [LARGE SCALE GENOMIC DNA]</scope>
    <source>
        <strain evidence="2 4">D344RRF x C68</strain>
    </source>
</reference>
<dbReference type="AlphaFoldDB" id="A0A132P8G9"/>
<proteinExistence type="predicted"/>
<evidence type="ECO:0000313" key="2">
    <source>
        <dbReference type="EMBL" id="KWX18610.1"/>
    </source>
</evidence>